<keyword evidence="2" id="KW-0998">Cell outer membrane</keyword>
<comment type="subcellular location">
    <subcellularLocation>
        <location evidence="1">Cell outer membrane</location>
    </subcellularLocation>
</comment>
<dbReference type="InterPro" id="IPR012902">
    <property type="entry name" value="N_methyl_site"/>
</dbReference>
<dbReference type="KEGG" id="dwu:DVJ83_11720"/>
<dbReference type="NCBIfam" id="TIGR02532">
    <property type="entry name" value="IV_pilin_GFxxxE"/>
    <property type="match status" value="1"/>
</dbReference>
<evidence type="ECO:0000256" key="2">
    <source>
        <dbReference type="ARBA" id="ARBA00023237"/>
    </source>
</evidence>
<dbReference type="PROSITE" id="PS00409">
    <property type="entry name" value="PROKAR_NTER_METHYL"/>
    <property type="match status" value="1"/>
</dbReference>
<keyword evidence="3" id="KW-1133">Transmembrane helix</keyword>
<name>A0A345IJ12_9DEIO</name>
<feature type="transmembrane region" description="Helical" evidence="3">
    <location>
        <begin position="62"/>
        <end position="83"/>
    </location>
</feature>
<evidence type="ECO:0000313" key="5">
    <source>
        <dbReference type="Proteomes" id="UP000253744"/>
    </source>
</evidence>
<evidence type="ECO:0000256" key="1">
    <source>
        <dbReference type="ARBA" id="ARBA00004442"/>
    </source>
</evidence>
<reference evidence="4 5" key="1">
    <citation type="submission" date="2018-07" db="EMBL/GenBank/DDBJ databases">
        <title>Complete Genome and Methylome Analysis of Deinococcus wulumuqiensis NEB 479.</title>
        <authorList>
            <person name="Fomenkov A."/>
            <person name="Luyten Y."/>
            <person name="Vincze T."/>
            <person name="Anton B.P."/>
            <person name="Clark T."/>
            <person name="Roberts R.J."/>
            <person name="Morgan R.D."/>
        </authorList>
    </citation>
    <scope>NUCLEOTIDE SEQUENCE [LARGE SCALE GENOMIC DNA]</scope>
    <source>
        <strain evidence="4 5">NEB 479</strain>
    </source>
</reference>
<evidence type="ECO:0000313" key="4">
    <source>
        <dbReference type="EMBL" id="AXG99684.1"/>
    </source>
</evidence>
<keyword evidence="3" id="KW-0812">Transmembrane</keyword>
<gene>
    <name evidence="4" type="ORF">DVJ83_11720</name>
</gene>
<keyword evidence="3" id="KW-0472">Membrane</keyword>
<dbReference type="EMBL" id="CP031158">
    <property type="protein sequence ID" value="AXG99684.1"/>
    <property type="molecule type" value="Genomic_DNA"/>
</dbReference>
<dbReference type="Proteomes" id="UP000253744">
    <property type="component" value="Chromosome"/>
</dbReference>
<protein>
    <submittedName>
        <fullName evidence="4">Prepilin-type N-terminal cleavage/methylation domain-containing protein</fullName>
    </submittedName>
</protein>
<accession>A0A345IJ12</accession>
<dbReference type="Pfam" id="PF07963">
    <property type="entry name" value="N_methyl"/>
    <property type="match status" value="1"/>
</dbReference>
<dbReference type="AlphaFoldDB" id="A0A345IJ12"/>
<organism evidence="4 5">
    <name type="scientific">Deinococcus wulumuqiensis</name>
    <dbReference type="NCBI Taxonomy" id="980427"/>
    <lineage>
        <taxon>Bacteria</taxon>
        <taxon>Thermotogati</taxon>
        <taxon>Deinococcota</taxon>
        <taxon>Deinococci</taxon>
        <taxon>Deinococcales</taxon>
        <taxon>Deinococcaceae</taxon>
        <taxon>Deinococcus</taxon>
    </lineage>
</organism>
<sequence length="184" mass="19472">MHAAVRVSGPAPCQHRVFAHGPYRQSAWTWGDSVNGHPAAAHPASAHPAAAHPEQGLTLIEVLVALALFSLLIGAVCQGLLALPKVGRKTSEHQQAALMSKTYFEQMQSHMDSQFTMSNAAYAVGAGLPAASTRDGMTCSPTATQQETMSLPGVVAPVPAIVRVTLSCRGTHTYTFAQDYGRRP</sequence>
<dbReference type="GO" id="GO:0009279">
    <property type="term" value="C:cell outer membrane"/>
    <property type="evidence" value="ECO:0007669"/>
    <property type="project" value="UniProtKB-SubCell"/>
</dbReference>
<evidence type="ECO:0000256" key="3">
    <source>
        <dbReference type="SAM" id="Phobius"/>
    </source>
</evidence>
<proteinExistence type="predicted"/>